<dbReference type="Gene3D" id="3.40.1110.10">
    <property type="entry name" value="Calcium-transporting ATPase, cytoplasmic domain N"/>
    <property type="match status" value="2"/>
</dbReference>
<feature type="transmembrane region" description="Helical" evidence="8">
    <location>
        <begin position="761"/>
        <end position="780"/>
    </location>
</feature>
<sequence length="788" mass="83236">MNWLEPTTLLLLACALLYGLMGEWIDAAILLAFVLGISLLDAVQQQRSSHALAELARLSAPRAHVRRDGRDLELSTDQVRLGDLLRLEEGDRVAADAALTEAVGLWLDESLLTGESLPVARTEPGERVLAGSLVAGGRGWATVVAVAEATELGRLGTSLATVQPPLTRLQRQTRRLTSRLTVMALALCAALAVIQGVSSGDWPRALLAALALALAVLPNEIPVVLALFLALGALRLARIGVLARWPAAVESLGSATVLAVDKTGTLTENRMGVQQLLTWPDLKDWQAGTPLEEPFHQLMELAVLASRGDPVDAMELAIQRLAADQLDDTEHLHPDWPLEREYPLQSDLLVFSRLWRDGDGDLQLAAKGAPEAIADLCHLDGEGSAALLAAADGLATRGLRVLAVARGLDGAPQHDPPPPWGATEPAAAAHDYPFEPVGFLALADPLRAEVPAAIATARGAGVRVVMITGDSPVTARSIADQAGLPPGPVLTGQDLRTLAPRELAEAIGAVSVFARVMPQQKLQLVRALQDAGEVVAMTGDGVNDVLALKAADIGVAMGKRGTAVARESADLVLLRDTFSDLVLALELGRRVDANLHRALGYTLAIHLPIAALGLMPLLLPGQALILLPVHIALLHLVIDPACTVMFEALPATPGLMRQPPRPPEAPLFGPDTWRHSLTQGAVVMVAALVLAFWPDTDTASRRSLVFSLLLLAGGGLVWLNGDPHSRITAAGAGIGLGLWLLLMAFPALQRVLQLAPLTPDQILTLLLTTAGALLAAGLLGRSRVRRRP</sequence>
<evidence type="ECO:0000256" key="7">
    <source>
        <dbReference type="ARBA" id="ARBA00023136"/>
    </source>
</evidence>
<dbReference type="SUPFAM" id="SSF81660">
    <property type="entry name" value="Metal cation-transporting ATPase, ATP-binding domain N"/>
    <property type="match status" value="1"/>
</dbReference>
<dbReference type="InterPro" id="IPR023299">
    <property type="entry name" value="ATPase_P-typ_cyto_dom_N"/>
</dbReference>
<gene>
    <name evidence="11" type="ordered locus">Cyagr_2396</name>
</gene>
<evidence type="ECO:0000256" key="1">
    <source>
        <dbReference type="ARBA" id="ARBA00004141"/>
    </source>
</evidence>
<dbReference type="GO" id="GO:0016887">
    <property type="term" value="F:ATP hydrolysis activity"/>
    <property type="evidence" value="ECO:0007669"/>
    <property type="project" value="InterPro"/>
</dbReference>
<dbReference type="Pfam" id="PF00122">
    <property type="entry name" value="E1-E2_ATPase"/>
    <property type="match status" value="1"/>
</dbReference>
<feature type="transmembrane region" description="Helical" evidence="8">
    <location>
        <begin position="598"/>
        <end position="619"/>
    </location>
</feature>
<evidence type="ECO:0000259" key="10">
    <source>
        <dbReference type="Pfam" id="PF00689"/>
    </source>
</evidence>
<reference evidence="12" key="1">
    <citation type="journal article" date="2013" name="Proc. Natl. Acad. Sci. U.S.A.">
        <title>Improving the coverage of the cyanobacterial phylum using diversity-driven genome sequencing.</title>
        <authorList>
            <person name="Shih P.M."/>
            <person name="Wu D."/>
            <person name="Latifi A."/>
            <person name="Axen S.D."/>
            <person name="Fewer D.P."/>
            <person name="Talla E."/>
            <person name="Calteau A."/>
            <person name="Cai F."/>
            <person name="Tandeau de Marsac N."/>
            <person name="Rippka R."/>
            <person name="Herdman M."/>
            <person name="Sivonen K."/>
            <person name="Coursin T."/>
            <person name="Laurent T."/>
            <person name="Goodwin L."/>
            <person name="Nolan M."/>
            <person name="Davenport K.W."/>
            <person name="Han C.S."/>
            <person name="Rubin E.M."/>
            <person name="Eisen J.A."/>
            <person name="Woyke T."/>
            <person name="Gugger M."/>
            <person name="Kerfeld C.A."/>
        </authorList>
    </citation>
    <scope>NUCLEOTIDE SEQUENCE [LARGE SCALE GENOMIC DNA]</scope>
    <source>
        <strain evidence="12">ATCC 27147 / PCC 6307</strain>
    </source>
</reference>
<dbReference type="Pfam" id="PF00689">
    <property type="entry name" value="Cation_ATPase_C"/>
    <property type="match status" value="1"/>
</dbReference>
<evidence type="ECO:0000256" key="5">
    <source>
        <dbReference type="ARBA" id="ARBA00022967"/>
    </source>
</evidence>
<organism evidence="11 12">
    <name type="scientific">Cyanobium gracile (strain ATCC 27147 / PCC 6307)</name>
    <dbReference type="NCBI Taxonomy" id="292564"/>
    <lineage>
        <taxon>Bacteria</taxon>
        <taxon>Bacillati</taxon>
        <taxon>Cyanobacteriota</taxon>
        <taxon>Cyanophyceae</taxon>
        <taxon>Synechococcales</taxon>
        <taxon>Prochlorococcaceae</taxon>
        <taxon>Cyanobium</taxon>
    </lineage>
</organism>
<keyword evidence="3" id="KW-0547">Nucleotide-binding</keyword>
<keyword evidence="6 8" id="KW-1133">Transmembrane helix</keyword>
<dbReference type="eggNOG" id="COG0474">
    <property type="taxonomic scope" value="Bacteria"/>
</dbReference>
<name>K9P7X7_CYAGP</name>
<dbReference type="InterPro" id="IPR044492">
    <property type="entry name" value="P_typ_ATPase_HD_dom"/>
</dbReference>
<dbReference type="SUPFAM" id="SSF56784">
    <property type="entry name" value="HAD-like"/>
    <property type="match status" value="1"/>
</dbReference>
<feature type="transmembrane region" description="Helical" evidence="8">
    <location>
        <begin position="699"/>
        <end position="720"/>
    </location>
</feature>
<dbReference type="InterPro" id="IPR023214">
    <property type="entry name" value="HAD_sf"/>
</dbReference>
<dbReference type="PRINTS" id="PR00119">
    <property type="entry name" value="CATATPASE"/>
</dbReference>
<dbReference type="OrthoDB" id="499468at2"/>
<dbReference type="InterPro" id="IPR036412">
    <property type="entry name" value="HAD-like_sf"/>
</dbReference>
<feature type="transmembrane region" description="Helical" evidence="8">
    <location>
        <begin position="672"/>
        <end position="693"/>
    </location>
</feature>
<accession>K9P7X7</accession>
<dbReference type="SUPFAM" id="SSF81653">
    <property type="entry name" value="Calcium ATPase, transduction domain A"/>
    <property type="match status" value="1"/>
</dbReference>
<evidence type="ECO:0000313" key="11">
    <source>
        <dbReference type="EMBL" id="AFY29502.1"/>
    </source>
</evidence>
<dbReference type="InterPro" id="IPR059000">
    <property type="entry name" value="ATPase_P-type_domA"/>
</dbReference>
<comment type="subcellular location">
    <subcellularLocation>
        <location evidence="1">Membrane</location>
        <topology evidence="1">Multi-pass membrane protein</topology>
    </subcellularLocation>
</comment>
<dbReference type="Gene3D" id="1.20.1110.10">
    <property type="entry name" value="Calcium-transporting ATPase, transmembrane domain"/>
    <property type="match status" value="2"/>
</dbReference>
<dbReference type="InterPro" id="IPR006068">
    <property type="entry name" value="ATPase_P-typ_cation-transptr_C"/>
</dbReference>
<dbReference type="InterPro" id="IPR023298">
    <property type="entry name" value="ATPase_P-typ_TM_dom_sf"/>
</dbReference>
<keyword evidence="5" id="KW-1278">Translocase</keyword>
<dbReference type="InterPro" id="IPR008250">
    <property type="entry name" value="ATPase_P-typ_transduc_dom_A_sf"/>
</dbReference>
<feature type="transmembrane region" description="Helical" evidence="8">
    <location>
        <begin position="206"/>
        <end position="234"/>
    </location>
</feature>
<evidence type="ECO:0000256" key="8">
    <source>
        <dbReference type="SAM" id="Phobius"/>
    </source>
</evidence>
<dbReference type="InterPro" id="IPR018303">
    <property type="entry name" value="ATPase_P-typ_P_site"/>
</dbReference>
<protein>
    <submittedName>
        <fullName evidence="11">P-type ATPase, translocating</fullName>
    </submittedName>
</protein>
<evidence type="ECO:0000256" key="2">
    <source>
        <dbReference type="ARBA" id="ARBA00022692"/>
    </source>
</evidence>
<dbReference type="SFLD" id="SFLDG00002">
    <property type="entry name" value="C1.7:_P-type_atpase_like"/>
    <property type="match status" value="1"/>
</dbReference>
<dbReference type="RefSeq" id="WP_015109940.1">
    <property type="nucleotide sequence ID" value="NC_019675.1"/>
</dbReference>
<dbReference type="Gene3D" id="3.40.50.1000">
    <property type="entry name" value="HAD superfamily/HAD-like"/>
    <property type="match status" value="3"/>
</dbReference>
<dbReference type="GO" id="GO:0016020">
    <property type="term" value="C:membrane"/>
    <property type="evidence" value="ECO:0007669"/>
    <property type="project" value="UniProtKB-SubCell"/>
</dbReference>
<feature type="domain" description="Cation-transporting P-type ATPase C-terminal" evidence="10">
    <location>
        <begin position="624"/>
        <end position="776"/>
    </location>
</feature>
<evidence type="ECO:0000256" key="4">
    <source>
        <dbReference type="ARBA" id="ARBA00022840"/>
    </source>
</evidence>
<dbReference type="SUPFAM" id="SSF81665">
    <property type="entry name" value="Calcium ATPase, transmembrane domain M"/>
    <property type="match status" value="1"/>
</dbReference>
<dbReference type="Pfam" id="PF00702">
    <property type="entry name" value="Hydrolase"/>
    <property type="match status" value="1"/>
</dbReference>
<feature type="transmembrane region" description="Helical" evidence="8">
    <location>
        <begin position="15"/>
        <end position="40"/>
    </location>
</feature>
<feature type="domain" description="P-type ATPase A" evidence="9">
    <location>
        <begin position="58"/>
        <end position="158"/>
    </location>
</feature>
<dbReference type="Proteomes" id="UP000010388">
    <property type="component" value="Chromosome"/>
</dbReference>
<feature type="transmembrane region" description="Helical" evidence="8">
    <location>
        <begin position="176"/>
        <end position="194"/>
    </location>
</feature>
<dbReference type="PRINTS" id="PR00120">
    <property type="entry name" value="HATPASE"/>
</dbReference>
<dbReference type="NCBIfam" id="TIGR01494">
    <property type="entry name" value="ATPase_P-type"/>
    <property type="match status" value="2"/>
</dbReference>
<feature type="transmembrane region" description="Helical" evidence="8">
    <location>
        <begin position="727"/>
        <end position="749"/>
    </location>
</feature>
<evidence type="ECO:0000313" key="12">
    <source>
        <dbReference type="Proteomes" id="UP000010388"/>
    </source>
</evidence>
<evidence type="ECO:0000259" key="9">
    <source>
        <dbReference type="Pfam" id="PF00122"/>
    </source>
</evidence>
<dbReference type="SFLD" id="SFLDS00003">
    <property type="entry name" value="Haloacid_Dehalogenase"/>
    <property type="match status" value="1"/>
</dbReference>
<evidence type="ECO:0000256" key="6">
    <source>
        <dbReference type="ARBA" id="ARBA00022989"/>
    </source>
</evidence>
<dbReference type="KEGG" id="cgc:Cyagr_2396"/>
<dbReference type="PANTHER" id="PTHR42861">
    <property type="entry name" value="CALCIUM-TRANSPORTING ATPASE"/>
    <property type="match status" value="1"/>
</dbReference>
<evidence type="ECO:0000256" key="3">
    <source>
        <dbReference type="ARBA" id="ARBA00022741"/>
    </source>
</evidence>
<dbReference type="AlphaFoldDB" id="K9P7X7"/>
<dbReference type="Gene3D" id="2.70.150.10">
    <property type="entry name" value="Calcium-transporting ATPase, cytoplasmic transduction domain A"/>
    <property type="match status" value="1"/>
</dbReference>
<dbReference type="InterPro" id="IPR001757">
    <property type="entry name" value="P_typ_ATPase"/>
</dbReference>
<keyword evidence="4" id="KW-0067">ATP-binding</keyword>
<dbReference type="EMBL" id="CP003495">
    <property type="protein sequence ID" value="AFY29502.1"/>
    <property type="molecule type" value="Genomic_DNA"/>
</dbReference>
<dbReference type="HOGENOM" id="CLU_002360_1_1_3"/>
<dbReference type="PROSITE" id="PS00154">
    <property type="entry name" value="ATPASE_E1_E2"/>
    <property type="match status" value="1"/>
</dbReference>
<keyword evidence="2 8" id="KW-0812">Transmembrane</keyword>
<dbReference type="SFLD" id="SFLDF00027">
    <property type="entry name" value="p-type_atpase"/>
    <property type="match status" value="1"/>
</dbReference>
<keyword evidence="7 8" id="KW-0472">Membrane</keyword>
<dbReference type="STRING" id="292564.Cyagr_2396"/>
<feature type="transmembrane region" description="Helical" evidence="8">
    <location>
        <begin position="625"/>
        <end position="651"/>
    </location>
</feature>
<proteinExistence type="predicted"/>
<dbReference type="GO" id="GO:0005524">
    <property type="term" value="F:ATP binding"/>
    <property type="evidence" value="ECO:0007669"/>
    <property type="project" value="UniProtKB-KW"/>
</dbReference>